<sequence length="81" mass="9380">MKEHWHEIENYGGSTAWRLQRGDSDVVVLRLDKGYSFVFHYRGCGHHMPGEPGEILLWDTLTNAKSAAEGAFEWEFEEEQP</sequence>
<evidence type="ECO:0000313" key="1">
    <source>
        <dbReference type="EMBL" id="KKM69892.1"/>
    </source>
</evidence>
<organism evidence="1">
    <name type="scientific">marine sediment metagenome</name>
    <dbReference type="NCBI Taxonomy" id="412755"/>
    <lineage>
        <taxon>unclassified sequences</taxon>
        <taxon>metagenomes</taxon>
        <taxon>ecological metagenomes</taxon>
    </lineage>
</organism>
<gene>
    <name evidence="1" type="ORF">LCGC14_1446130</name>
</gene>
<name>A0A0F9ML25_9ZZZZ</name>
<reference evidence="1" key="1">
    <citation type="journal article" date="2015" name="Nature">
        <title>Complex archaea that bridge the gap between prokaryotes and eukaryotes.</title>
        <authorList>
            <person name="Spang A."/>
            <person name="Saw J.H."/>
            <person name="Jorgensen S.L."/>
            <person name="Zaremba-Niedzwiedzka K."/>
            <person name="Martijn J."/>
            <person name="Lind A.E."/>
            <person name="van Eijk R."/>
            <person name="Schleper C."/>
            <person name="Guy L."/>
            <person name="Ettema T.J."/>
        </authorList>
    </citation>
    <scope>NUCLEOTIDE SEQUENCE</scope>
</reference>
<dbReference type="EMBL" id="LAZR01009912">
    <property type="protein sequence ID" value="KKM69892.1"/>
    <property type="molecule type" value="Genomic_DNA"/>
</dbReference>
<protein>
    <submittedName>
        <fullName evidence="1">Uncharacterized protein</fullName>
    </submittedName>
</protein>
<dbReference type="AlphaFoldDB" id="A0A0F9ML25"/>
<proteinExistence type="predicted"/>
<accession>A0A0F9ML25</accession>
<comment type="caution">
    <text evidence="1">The sequence shown here is derived from an EMBL/GenBank/DDBJ whole genome shotgun (WGS) entry which is preliminary data.</text>
</comment>